<evidence type="ECO:0000313" key="2">
    <source>
        <dbReference type="EMBL" id="CZF85187.1"/>
    </source>
</evidence>
<gene>
    <name evidence="2" type="ORF">GCE9029_04861</name>
</gene>
<evidence type="ECO:0000256" key="1">
    <source>
        <dbReference type="SAM" id="Phobius"/>
    </source>
</evidence>
<dbReference type="AlphaFoldDB" id="A0A128FEG2"/>
<sequence>MAPFYVLYTVQSLSDLLFAIGDALLLFAFCKSFRSHNKTLSPERLTVLF</sequence>
<evidence type="ECO:0000313" key="3">
    <source>
        <dbReference type="Proteomes" id="UP000071641"/>
    </source>
</evidence>
<dbReference type="STRING" id="1796497.GCE9029_04861"/>
<feature type="transmembrane region" description="Helical" evidence="1">
    <location>
        <begin position="6"/>
        <end position="29"/>
    </location>
</feature>
<dbReference type="EMBL" id="FIZX01000009">
    <property type="protein sequence ID" value="CZF85187.1"/>
    <property type="molecule type" value="Genomic_DNA"/>
</dbReference>
<reference evidence="3" key="1">
    <citation type="submission" date="2016-02" db="EMBL/GenBank/DDBJ databases">
        <authorList>
            <person name="Rodrigo-Torres Lidia"/>
            <person name="Arahal R.David."/>
        </authorList>
    </citation>
    <scope>NUCLEOTIDE SEQUENCE [LARGE SCALE GENOMIC DNA]</scope>
    <source>
        <strain evidence="3">CECT 9029</strain>
    </source>
</reference>
<keyword evidence="1" id="KW-0812">Transmembrane</keyword>
<proteinExistence type="predicted"/>
<keyword evidence="1" id="KW-1133">Transmembrane helix</keyword>
<keyword evidence="3" id="KW-1185">Reference proteome</keyword>
<dbReference type="Proteomes" id="UP000071641">
    <property type="component" value="Unassembled WGS sequence"/>
</dbReference>
<accession>A0A128FEG2</accession>
<keyword evidence="1" id="KW-0472">Membrane</keyword>
<name>A0A128FEG2_9GAMM</name>
<organism evidence="2 3">
    <name type="scientific">Grimontia celer</name>
    <dbReference type="NCBI Taxonomy" id="1796497"/>
    <lineage>
        <taxon>Bacteria</taxon>
        <taxon>Pseudomonadati</taxon>
        <taxon>Pseudomonadota</taxon>
        <taxon>Gammaproteobacteria</taxon>
        <taxon>Vibrionales</taxon>
        <taxon>Vibrionaceae</taxon>
        <taxon>Grimontia</taxon>
    </lineage>
</organism>
<protein>
    <submittedName>
        <fullName evidence="2">Uncharacterized protein</fullName>
    </submittedName>
</protein>